<reference evidence="3" key="1">
    <citation type="submission" date="2020-11" db="EMBL/GenBank/DDBJ databases">
        <authorList>
            <person name="Tran Van P."/>
        </authorList>
    </citation>
    <scope>NUCLEOTIDE SEQUENCE</scope>
</reference>
<proteinExistence type="predicted"/>
<evidence type="ECO:0000256" key="1">
    <source>
        <dbReference type="SAM" id="MobiDB-lite"/>
    </source>
</evidence>
<feature type="domain" description="RUN" evidence="2">
    <location>
        <begin position="114"/>
        <end position="278"/>
    </location>
</feature>
<dbReference type="AlphaFoldDB" id="A0A7R9H782"/>
<accession>A0A7R9H782</accession>
<dbReference type="Pfam" id="PF02759">
    <property type="entry name" value="RUN"/>
    <property type="match status" value="1"/>
</dbReference>
<feature type="compositionally biased region" description="Polar residues" evidence="1">
    <location>
        <begin position="180"/>
        <end position="192"/>
    </location>
</feature>
<protein>
    <recommendedName>
        <fullName evidence="2">RUN domain-containing protein</fullName>
    </recommendedName>
</protein>
<dbReference type="SUPFAM" id="SSF140741">
    <property type="entry name" value="RUN domain-like"/>
    <property type="match status" value="1"/>
</dbReference>
<evidence type="ECO:0000259" key="2">
    <source>
        <dbReference type="PROSITE" id="PS50826"/>
    </source>
</evidence>
<feature type="region of interest" description="Disordered" evidence="1">
    <location>
        <begin position="170"/>
        <end position="204"/>
    </location>
</feature>
<dbReference type="InterPro" id="IPR004012">
    <property type="entry name" value="Run_dom"/>
</dbReference>
<dbReference type="Gene3D" id="1.20.58.900">
    <property type="match status" value="1"/>
</dbReference>
<sequence length="353" mass="39925">MYGRQEIVILRKFDGICSESGWRPTLRKHTMKYKIGNVKQIMEEAVTRKFVHEESSSITSLCVSIGGGRLNSEEVYPHLRRRVENFLGKITLNASDQDLNPNLPVIGTLVQHESDASDHAATEAGAVEACLSQGLRRRALGLFKTSSTTALLHKVGKTYEPASVISRKIQEIENADPNRRSSSSGDSTNRLQTKPPLQKKNSTGTLPGPKYLWIRIALFEKQLAKIIDHLVQNSTLVLYTTYSQDTNFTRFGDLTANNGKIEVQILVRSKWKSCLKFSLLRSVHVLWIIPKQRRKIISGQTLLLTNWFKDIASPVDTPLLHHVADQLLIFDAVYMLQAQRKGIDNYRCQQKIM</sequence>
<dbReference type="InterPro" id="IPR037213">
    <property type="entry name" value="Run_dom_sf"/>
</dbReference>
<dbReference type="PROSITE" id="PS50826">
    <property type="entry name" value="RUN"/>
    <property type="match status" value="1"/>
</dbReference>
<gene>
    <name evidence="3" type="ORF">TPSB3V08_LOCUS8057</name>
</gene>
<evidence type="ECO:0000313" key="3">
    <source>
        <dbReference type="EMBL" id="CAD7411751.1"/>
    </source>
</evidence>
<feature type="compositionally biased region" description="Basic and acidic residues" evidence="1">
    <location>
        <begin position="170"/>
        <end position="179"/>
    </location>
</feature>
<dbReference type="EMBL" id="OD005541">
    <property type="protein sequence ID" value="CAD7411751.1"/>
    <property type="molecule type" value="Genomic_DNA"/>
</dbReference>
<name>A0A7R9H782_TIMPO</name>
<organism evidence="3">
    <name type="scientific">Timema poppense</name>
    <name type="common">Walking stick</name>
    <dbReference type="NCBI Taxonomy" id="170557"/>
    <lineage>
        <taxon>Eukaryota</taxon>
        <taxon>Metazoa</taxon>
        <taxon>Ecdysozoa</taxon>
        <taxon>Arthropoda</taxon>
        <taxon>Hexapoda</taxon>
        <taxon>Insecta</taxon>
        <taxon>Pterygota</taxon>
        <taxon>Neoptera</taxon>
        <taxon>Polyneoptera</taxon>
        <taxon>Phasmatodea</taxon>
        <taxon>Timematodea</taxon>
        <taxon>Timematoidea</taxon>
        <taxon>Timematidae</taxon>
        <taxon>Timema</taxon>
    </lineage>
</organism>